<comment type="subcellular location">
    <subcellularLocation>
        <location evidence="1">Cell membrane</location>
    </subcellularLocation>
</comment>
<feature type="transmembrane region" description="Helical" evidence="6">
    <location>
        <begin position="6"/>
        <end position="28"/>
    </location>
</feature>
<name>A0A5C1QPY7_9SPIO</name>
<keyword evidence="8" id="KW-1185">Reference proteome</keyword>
<evidence type="ECO:0000256" key="1">
    <source>
        <dbReference type="ARBA" id="ARBA00004236"/>
    </source>
</evidence>
<dbReference type="Proteomes" id="UP000324209">
    <property type="component" value="Chromosome"/>
</dbReference>
<proteinExistence type="predicted"/>
<evidence type="ECO:0000313" key="7">
    <source>
        <dbReference type="EMBL" id="QEN09259.1"/>
    </source>
</evidence>
<evidence type="ECO:0000256" key="6">
    <source>
        <dbReference type="SAM" id="Phobius"/>
    </source>
</evidence>
<evidence type="ECO:0000256" key="5">
    <source>
        <dbReference type="ARBA" id="ARBA00023136"/>
    </source>
</evidence>
<protein>
    <submittedName>
        <fullName evidence="7">Oxaloacetate decarboxylase subunit gamma</fullName>
    </submittedName>
</protein>
<dbReference type="KEGG" id="ock:EXM22_15200"/>
<dbReference type="GO" id="GO:0005886">
    <property type="term" value="C:plasma membrane"/>
    <property type="evidence" value="ECO:0007669"/>
    <property type="project" value="UniProtKB-SubCell"/>
</dbReference>
<keyword evidence="4 6" id="KW-1133">Transmembrane helix</keyword>
<dbReference type="AlphaFoldDB" id="A0A5C1QPY7"/>
<dbReference type="RefSeq" id="WP_149487334.1">
    <property type="nucleotide sequence ID" value="NZ_CP036150.1"/>
</dbReference>
<gene>
    <name evidence="7" type="ORF">EXM22_15200</name>
</gene>
<dbReference type="InterPro" id="IPR005899">
    <property type="entry name" value="Na_pump_deCOase"/>
</dbReference>
<dbReference type="GO" id="GO:0036376">
    <property type="term" value="P:sodium ion export across plasma membrane"/>
    <property type="evidence" value="ECO:0007669"/>
    <property type="project" value="InterPro"/>
</dbReference>
<keyword evidence="2" id="KW-1003">Cell membrane</keyword>
<dbReference type="NCBIfam" id="TIGR01195">
    <property type="entry name" value="oadG_fam"/>
    <property type="match status" value="1"/>
</dbReference>
<sequence length="70" mass="7462">MVNGLIVTIVGMSVVFLFLTLLVATTTFMSRLVLKFFPEQEKPAAPAVRKSSADAEIAIAIAAVKAHTQS</sequence>
<evidence type="ECO:0000256" key="3">
    <source>
        <dbReference type="ARBA" id="ARBA00022692"/>
    </source>
</evidence>
<reference evidence="7 8" key="1">
    <citation type="submission" date="2019-02" db="EMBL/GenBank/DDBJ databases">
        <title>Complete Genome Sequence and Methylome Analysis of free living Spirochaetas.</title>
        <authorList>
            <person name="Fomenkov A."/>
            <person name="Dubinina G."/>
            <person name="Leshcheva N."/>
            <person name="Mikheeva N."/>
            <person name="Grabovich M."/>
            <person name="Vincze T."/>
            <person name="Roberts R.J."/>
        </authorList>
    </citation>
    <scope>NUCLEOTIDE SEQUENCE [LARGE SCALE GENOMIC DNA]</scope>
    <source>
        <strain evidence="7 8">K2</strain>
    </source>
</reference>
<keyword evidence="3 6" id="KW-0812">Transmembrane</keyword>
<dbReference type="Pfam" id="PF04277">
    <property type="entry name" value="OAD_gamma"/>
    <property type="match status" value="1"/>
</dbReference>
<organism evidence="7 8">
    <name type="scientific">Oceanispirochaeta crateris</name>
    <dbReference type="NCBI Taxonomy" id="2518645"/>
    <lineage>
        <taxon>Bacteria</taxon>
        <taxon>Pseudomonadati</taxon>
        <taxon>Spirochaetota</taxon>
        <taxon>Spirochaetia</taxon>
        <taxon>Spirochaetales</taxon>
        <taxon>Spirochaetaceae</taxon>
        <taxon>Oceanispirochaeta</taxon>
    </lineage>
</organism>
<keyword evidence="5 6" id="KW-0472">Membrane</keyword>
<dbReference type="EMBL" id="CP036150">
    <property type="protein sequence ID" value="QEN09259.1"/>
    <property type="molecule type" value="Genomic_DNA"/>
</dbReference>
<evidence type="ECO:0000313" key="8">
    <source>
        <dbReference type="Proteomes" id="UP000324209"/>
    </source>
</evidence>
<accession>A0A5C1QPY7</accession>
<evidence type="ECO:0000256" key="4">
    <source>
        <dbReference type="ARBA" id="ARBA00022989"/>
    </source>
</evidence>
<evidence type="ECO:0000256" key="2">
    <source>
        <dbReference type="ARBA" id="ARBA00022475"/>
    </source>
</evidence>
<dbReference type="GO" id="GO:0015081">
    <property type="term" value="F:sodium ion transmembrane transporter activity"/>
    <property type="evidence" value="ECO:0007669"/>
    <property type="project" value="InterPro"/>
</dbReference>